<dbReference type="PANTHER" id="PTHR47318">
    <property type="entry name" value="PEPTIDYL-PROLYL CIS-TRANS ISOMERASE CYP37, CHLOROPLASTIC"/>
    <property type="match status" value="1"/>
</dbReference>
<comment type="caution">
    <text evidence="1">The sequence shown here is derived from an EMBL/GenBank/DDBJ whole genome shotgun (WGS) entry which is preliminary data.</text>
</comment>
<keyword evidence="2" id="KW-1185">Reference proteome</keyword>
<name>A0AAD9TN76_9ROSI</name>
<dbReference type="EMBL" id="JANJYI010000008">
    <property type="protein sequence ID" value="KAK2639155.1"/>
    <property type="molecule type" value="Genomic_DNA"/>
</dbReference>
<protein>
    <submittedName>
        <fullName evidence="1">Uncharacterized protein</fullName>
    </submittedName>
</protein>
<dbReference type="Proteomes" id="UP001280121">
    <property type="component" value="Unassembled WGS sequence"/>
</dbReference>
<gene>
    <name evidence="1" type="ORF">Ddye_026950</name>
</gene>
<evidence type="ECO:0000313" key="1">
    <source>
        <dbReference type="EMBL" id="KAK2639155.1"/>
    </source>
</evidence>
<sequence>MIQGFLRSYEKDYILGSISADLKEKGSTLYASLIDGKAPGLSFLLPQQYFKYPRLTGRGTIEHLNLPLRKEMVQHFPQKLVANKGKLLQSKYVVLDGYSAPLTAGNFTKLVR</sequence>
<organism evidence="1 2">
    <name type="scientific">Dipteronia dyeriana</name>
    <dbReference type="NCBI Taxonomy" id="168575"/>
    <lineage>
        <taxon>Eukaryota</taxon>
        <taxon>Viridiplantae</taxon>
        <taxon>Streptophyta</taxon>
        <taxon>Embryophyta</taxon>
        <taxon>Tracheophyta</taxon>
        <taxon>Spermatophyta</taxon>
        <taxon>Magnoliopsida</taxon>
        <taxon>eudicotyledons</taxon>
        <taxon>Gunneridae</taxon>
        <taxon>Pentapetalae</taxon>
        <taxon>rosids</taxon>
        <taxon>malvids</taxon>
        <taxon>Sapindales</taxon>
        <taxon>Sapindaceae</taxon>
        <taxon>Hippocastanoideae</taxon>
        <taxon>Acereae</taxon>
        <taxon>Dipteronia</taxon>
    </lineage>
</organism>
<accession>A0AAD9TN76</accession>
<reference evidence="1" key="1">
    <citation type="journal article" date="2023" name="Plant J.">
        <title>Genome sequences and population genomics provide insights into the demographic history, inbreeding, and mutation load of two 'living fossil' tree species of Dipteronia.</title>
        <authorList>
            <person name="Feng Y."/>
            <person name="Comes H.P."/>
            <person name="Chen J."/>
            <person name="Zhu S."/>
            <person name="Lu R."/>
            <person name="Zhang X."/>
            <person name="Li P."/>
            <person name="Qiu J."/>
            <person name="Olsen K.M."/>
            <person name="Qiu Y."/>
        </authorList>
    </citation>
    <scope>NUCLEOTIDE SEQUENCE</scope>
    <source>
        <strain evidence="1">KIB01</strain>
    </source>
</reference>
<evidence type="ECO:0000313" key="2">
    <source>
        <dbReference type="Proteomes" id="UP001280121"/>
    </source>
</evidence>
<dbReference type="AlphaFoldDB" id="A0AAD9TN76"/>
<dbReference type="InterPro" id="IPR044259">
    <property type="entry name" value="CYP37-like"/>
</dbReference>
<dbReference type="PANTHER" id="PTHR47318:SF1">
    <property type="entry name" value="PEPTIDYL-PROLYL CIS-TRANS ISOMERASE CYP37, CHLOROPLASTIC"/>
    <property type="match status" value="1"/>
</dbReference>
<proteinExistence type="predicted"/>